<reference evidence="1 2" key="1">
    <citation type="journal article" date="2016" name="Nat. Commun.">
        <title>Thousands of microbial genomes shed light on interconnected biogeochemical processes in an aquifer system.</title>
        <authorList>
            <person name="Anantharaman K."/>
            <person name="Brown C.T."/>
            <person name="Hug L.A."/>
            <person name="Sharon I."/>
            <person name="Castelle C.J."/>
            <person name="Probst A.J."/>
            <person name="Thomas B.C."/>
            <person name="Singh A."/>
            <person name="Wilkins M.J."/>
            <person name="Karaoz U."/>
            <person name="Brodie E.L."/>
            <person name="Williams K.H."/>
            <person name="Hubbard S.S."/>
            <person name="Banfield J.F."/>
        </authorList>
    </citation>
    <scope>NUCLEOTIDE SEQUENCE [LARGE SCALE GENOMIC DNA]</scope>
</reference>
<evidence type="ECO:0000313" key="2">
    <source>
        <dbReference type="Proteomes" id="UP000178999"/>
    </source>
</evidence>
<dbReference type="STRING" id="1802538.A2382_04285"/>
<dbReference type="EMBL" id="MGHY01000007">
    <property type="protein sequence ID" value="OGM79789.1"/>
    <property type="molecule type" value="Genomic_DNA"/>
</dbReference>
<dbReference type="AlphaFoldDB" id="A0A1F8CVE0"/>
<name>A0A1F8CVE0_9BACT</name>
<sequence>MSSNVVVKQTLIIEGDSVQLIERLTDDDPKSPHYNEVISRTRHVVPLSLYLKHLSKSMPSGFFCPSFPGYPTARLVGHYHTDEKELYVLEFSPEVRKVLDFDDFYNDTSHNLAFPWVYLIVNLVDGNCLSVNSFYRNLPLTSVNDMLYLSNLPNNNNGLICLGKPTHLHGLPLYQQLTLVIKSFWESPFTHALVEHWDNAMQDIPGHPQSFQHWAVLSAENPEFVLSLAWMPYLSLKEFLELRGVDISHE</sequence>
<protein>
    <submittedName>
        <fullName evidence="1">Uncharacterized protein</fullName>
    </submittedName>
</protein>
<gene>
    <name evidence="1" type="ORF">A2382_04285</name>
</gene>
<accession>A0A1F8CVE0</accession>
<comment type="caution">
    <text evidence="1">The sequence shown here is derived from an EMBL/GenBank/DDBJ whole genome shotgun (WGS) entry which is preliminary data.</text>
</comment>
<dbReference type="Proteomes" id="UP000178999">
    <property type="component" value="Unassembled WGS sequence"/>
</dbReference>
<organism evidence="1 2">
    <name type="scientific">Candidatus Woesebacteria bacterium RIFOXYB1_FULL_38_16</name>
    <dbReference type="NCBI Taxonomy" id="1802538"/>
    <lineage>
        <taxon>Bacteria</taxon>
        <taxon>Candidatus Woeseibacteriota</taxon>
    </lineage>
</organism>
<proteinExistence type="predicted"/>
<evidence type="ECO:0000313" key="1">
    <source>
        <dbReference type="EMBL" id="OGM79789.1"/>
    </source>
</evidence>